<accession>A0A409VEN8</accession>
<organism evidence="2 3">
    <name type="scientific">Panaeolus cyanescens</name>
    <dbReference type="NCBI Taxonomy" id="181874"/>
    <lineage>
        <taxon>Eukaryota</taxon>
        <taxon>Fungi</taxon>
        <taxon>Dikarya</taxon>
        <taxon>Basidiomycota</taxon>
        <taxon>Agaricomycotina</taxon>
        <taxon>Agaricomycetes</taxon>
        <taxon>Agaricomycetidae</taxon>
        <taxon>Agaricales</taxon>
        <taxon>Agaricineae</taxon>
        <taxon>Galeropsidaceae</taxon>
        <taxon>Panaeolus</taxon>
    </lineage>
</organism>
<dbReference type="Pfam" id="PF08596">
    <property type="entry name" value="Lgl_C"/>
    <property type="match status" value="1"/>
</dbReference>
<sequence length="334" mass="36016">MIIFTISHSGTPPVWNASGEPITCKGISQPLQDGLFVIDSKTGQPLRADRSQLSAAFRNVQAGNVKGTNPLLVSVGSRGMRTAVAINGERVAKVDWSQKYGDIESAQIVERLGSHALVIQTDHNEAFTYSLPHLEYLHTIKLANPSPLPLSIDDTGDYICWVPDPHVPGRSRIKSAIYGTFFDFRRVYDDPNVDFACTRGTIPAQPQPVSLGPASIIGSFFTFNQTLSGAQIDELLGGPNRPVLQRKVVDRNAQAAEEAESSKGGTDKDAGAIAAAAGAQTGLYDRLTSALSERGQMLGDLEERFNSLQEGSKDMVAQAKRLAAQQSAKSWFGF</sequence>
<dbReference type="STRING" id="181874.A0A409VEN8"/>
<evidence type="ECO:0000313" key="3">
    <source>
        <dbReference type="Proteomes" id="UP000284842"/>
    </source>
</evidence>
<gene>
    <name evidence="2" type="ORF">CVT24_009787</name>
</gene>
<name>A0A409VEN8_9AGAR</name>
<dbReference type="InParanoid" id="A0A409VEN8"/>
<dbReference type="AlphaFoldDB" id="A0A409VEN8"/>
<proteinExistence type="predicted"/>
<evidence type="ECO:0000259" key="1">
    <source>
        <dbReference type="Pfam" id="PF08596"/>
    </source>
</evidence>
<keyword evidence="3" id="KW-1185">Reference proteome</keyword>
<reference evidence="2 3" key="1">
    <citation type="journal article" date="2018" name="Evol. Lett.">
        <title>Horizontal gene cluster transfer increased hallucinogenic mushroom diversity.</title>
        <authorList>
            <person name="Reynolds H.T."/>
            <person name="Vijayakumar V."/>
            <person name="Gluck-Thaler E."/>
            <person name="Korotkin H.B."/>
            <person name="Matheny P.B."/>
            <person name="Slot J.C."/>
        </authorList>
    </citation>
    <scope>NUCLEOTIDE SEQUENCE [LARGE SCALE GENOMIC DNA]</scope>
    <source>
        <strain evidence="2 3">2629</strain>
    </source>
</reference>
<comment type="caution">
    <text evidence="2">The sequence shown here is derived from an EMBL/GenBank/DDBJ whole genome shotgun (WGS) entry which is preliminary data.</text>
</comment>
<dbReference type="OrthoDB" id="3053055at2759"/>
<feature type="domain" description="Lethal giant larvae (Lgl)-like C-terminal" evidence="1">
    <location>
        <begin position="64"/>
        <end position="242"/>
    </location>
</feature>
<dbReference type="CDD" id="cd15873">
    <property type="entry name" value="R-SNARE_STXBP5_6"/>
    <property type="match status" value="1"/>
</dbReference>
<protein>
    <recommendedName>
        <fullName evidence="1">Lethal giant larvae (Lgl)-like C-terminal domain-containing protein</fullName>
    </recommendedName>
</protein>
<dbReference type="Proteomes" id="UP000284842">
    <property type="component" value="Unassembled WGS sequence"/>
</dbReference>
<dbReference type="InterPro" id="IPR013905">
    <property type="entry name" value="Lgl_C_dom"/>
</dbReference>
<dbReference type="EMBL" id="NHTK01006108">
    <property type="protein sequence ID" value="PPQ63837.1"/>
    <property type="molecule type" value="Genomic_DNA"/>
</dbReference>
<evidence type="ECO:0000313" key="2">
    <source>
        <dbReference type="EMBL" id="PPQ63837.1"/>
    </source>
</evidence>